<dbReference type="OrthoDB" id="9790252at2"/>
<dbReference type="PANTHER" id="PTHR34475:SF1">
    <property type="entry name" value="CYTOSKELETON PROTEIN RODZ"/>
    <property type="match status" value="1"/>
</dbReference>
<name>A0A3M8PZ60_9GAMM</name>
<feature type="region of interest" description="Disordered" evidence="1">
    <location>
        <begin position="240"/>
        <end position="262"/>
    </location>
</feature>
<evidence type="ECO:0000313" key="4">
    <source>
        <dbReference type="EMBL" id="RNF49217.1"/>
    </source>
</evidence>
<dbReference type="GO" id="GO:0003677">
    <property type="term" value="F:DNA binding"/>
    <property type="evidence" value="ECO:0007669"/>
    <property type="project" value="InterPro"/>
</dbReference>
<dbReference type="InterPro" id="IPR010982">
    <property type="entry name" value="Lambda_DNA-bd_dom_sf"/>
</dbReference>
<organism evidence="4 5">
    <name type="scientific">Marinomonas hwangdonensis</name>
    <dbReference type="NCBI Taxonomy" id="1053647"/>
    <lineage>
        <taxon>Bacteria</taxon>
        <taxon>Pseudomonadati</taxon>
        <taxon>Pseudomonadota</taxon>
        <taxon>Gammaproteobacteria</taxon>
        <taxon>Oceanospirillales</taxon>
        <taxon>Oceanospirillaceae</taxon>
        <taxon>Marinomonas</taxon>
    </lineage>
</organism>
<dbReference type="AlphaFoldDB" id="A0A3M8PZ60"/>
<dbReference type="Pfam" id="PF13464">
    <property type="entry name" value="RodZ_C"/>
    <property type="match status" value="1"/>
</dbReference>
<comment type="caution">
    <text evidence="4">The sequence shown here is derived from an EMBL/GenBank/DDBJ whole genome shotgun (WGS) entry which is preliminary data.</text>
</comment>
<dbReference type="InterPro" id="IPR050400">
    <property type="entry name" value="Bact_Cytoskel_RodZ"/>
</dbReference>
<keyword evidence="2" id="KW-0812">Transmembrane</keyword>
<dbReference type="PANTHER" id="PTHR34475">
    <property type="match status" value="1"/>
</dbReference>
<evidence type="ECO:0000259" key="3">
    <source>
        <dbReference type="Pfam" id="PF13464"/>
    </source>
</evidence>
<evidence type="ECO:0000256" key="2">
    <source>
        <dbReference type="SAM" id="Phobius"/>
    </source>
</evidence>
<gene>
    <name evidence="4" type="ORF">EBI00_12685</name>
</gene>
<keyword evidence="2" id="KW-1133">Transmembrane helix</keyword>
<feature type="transmembrane region" description="Helical" evidence="2">
    <location>
        <begin position="124"/>
        <end position="143"/>
    </location>
</feature>
<keyword evidence="5" id="KW-1185">Reference proteome</keyword>
<evidence type="ECO:0000256" key="1">
    <source>
        <dbReference type="SAM" id="MobiDB-lite"/>
    </source>
</evidence>
<accession>A0A3M8PZ60</accession>
<proteinExistence type="predicted"/>
<dbReference type="InterPro" id="IPR025194">
    <property type="entry name" value="RodZ-like_C"/>
</dbReference>
<sequence>MAQGIDMTTEFQTDVSANNASTDTINIGKRLKSKRVELGFDEKQVSSELKITTDQVRALEANNFTYFRSVTFARGFLKSYCRLLDIDPTDMVRAFDADREKQVTPSTIQPVDKVNKQSHFGDPIVVFISIVVISVLVFLVFWWPSESSTASVPSFQSDEQAAAEFINQTPLLELSDVNNSGLDLAPSLEESVVPNSENLDIENSVIENVGSEDIDMSSDDEIFSSAQEVAVEVPNVSIPDSANEPSVLESESQTASSVSQANSVAPTISYSDDIEIAFVEDCWTEIRDATGKILFSGVKSKGSQLSLTGQAPYRVILGYTKGVSSLTYKGEAFDFSSFVRNDLARFELK</sequence>
<feature type="domain" description="Cytoskeleton protein RodZ-like C-terminal" evidence="3">
    <location>
        <begin position="276"/>
        <end position="347"/>
    </location>
</feature>
<dbReference type="EMBL" id="RIZG01000008">
    <property type="protein sequence ID" value="RNF49217.1"/>
    <property type="molecule type" value="Genomic_DNA"/>
</dbReference>
<dbReference type="Proteomes" id="UP000280507">
    <property type="component" value="Unassembled WGS sequence"/>
</dbReference>
<reference evidence="4 5" key="1">
    <citation type="journal article" date="2012" name="Int. J. Syst. Evol. Microbiol.">
        <title>Marinomonas hwangdonensis sp. nov., isolated from seawater.</title>
        <authorList>
            <person name="Jung Y.T."/>
            <person name="Oh T.K."/>
            <person name="Yoon J.H."/>
        </authorList>
    </citation>
    <scope>NUCLEOTIDE SEQUENCE [LARGE SCALE GENOMIC DNA]</scope>
    <source>
        <strain evidence="4 5">HDW-15</strain>
    </source>
</reference>
<protein>
    <submittedName>
        <fullName evidence="4">DUF4115 domain-containing protein</fullName>
    </submittedName>
</protein>
<keyword evidence="2" id="KW-0472">Membrane</keyword>
<dbReference type="Gene3D" id="1.10.260.40">
    <property type="entry name" value="lambda repressor-like DNA-binding domains"/>
    <property type="match status" value="1"/>
</dbReference>
<dbReference type="Pfam" id="PF13413">
    <property type="entry name" value="HTH_25"/>
    <property type="match status" value="1"/>
</dbReference>
<evidence type="ECO:0000313" key="5">
    <source>
        <dbReference type="Proteomes" id="UP000280507"/>
    </source>
</evidence>